<dbReference type="GO" id="GO:0032049">
    <property type="term" value="P:cardiolipin biosynthetic process"/>
    <property type="evidence" value="ECO:0007669"/>
    <property type="project" value="TreeGrafter"/>
</dbReference>
<evidence type="ECO:0000256" key="10">
    <source>
        <dbReference type="RuleBase" id="RU003750"/>
    </source>
</evidence>
<sequence length="291" mass="32523">MLLLSTQMRWDRAMSGIPMIARRLALGPLPQPCVMRNRQFQRSLAFWSRRYLQRSPNRSPRLVHRHVRSSRRSLATLPEPREEDEESSEPTNELHESPYTIPNLLTIGRICACPFLAYTIIHGQLEWATGILAVSGFTDWLDGYLARQWGSKSVLGSILDPAADKALMTTLVGSLTWAGMLPLPLAILIFGRDVALSLWAFSIRYKSLPPPRTLSRYFDPTIPSAEVQPTQISKINTLLQLVLMGVTTVSPLLSFSIAAPLQALQWAVAGTTIWSGLSYVGRGGFKILRKK</sequence>
<evidence type="ECO:0000256" key="12">
    <source>
        <dbReference type="SAM" id="Phobius"/>
    </source>
</evidence>
<keyword evidence="5 12" id="KW-1133">Transmembrane helix</keyword>
<evidence type="ECO:0000256" key="1">
    <source>
        <dbReference type="ARBA" id="ARBA00004141"/>
    </source>
</evidence>
<dbReference type="Proteomes" id="UP000193986">
    <property type="component" value="Unassembled WGS sequence"/>
</dbReference>
<evidence type="ECO:0000256" key="5">
    <source>
        <dbReference type="ARBA" id="ARBA00022989"/>
    </source>
</evidence>
<dbReference type="GO" id="GO:0005739">
    <property type="term" value="C:mitochondrion"/>
    <property type="evidence" value="ECO:0007669"/>
    <property type="project" value="TreeGrafter"/>
</dbReference>
<dbReference type="GO" id="GO:0043337">
    <property type="term" value="F:cardiolipin synthase (CMP-forming)"/>
    <property type="evidence" value="ECO:0007669"/>
    <property type="project" value="TreeGrafter"/>
</dbReference>
<keyword evidence="2" id="KW-0444">Lipid biosynthesis</keyword>
<dbReference type="AlphaFoldDB" id="A0A1Y2ALB0"/>
<evidence type="ECO:0000256" key="3">
    <source>
        <dbReference type="ARBA" id="ARBA00022679"/>
    </source>
</evidence>
<evidence type="ECO:0000256" key="4">
    <source>
        <dbReference type="ARBA" id="ARBA00022692"/>
    </source>
</evidence>
<dbReference type="InParanoid" id="A0A1Y2ALB0"/>
<comment type="subcellular location">
    <subcellularLocation>
        <location evidence="1">Membrane</location>
        <topology evidence="1">Multi-pass membrane protein</topology>
    </subcellularLocation>
</comment>
<keyword evidence="4 12" id="KW-0812">Transmembrane</keyword>
<comment type="caution">
    <text evidence="13">The sequence shown here is derived from an EMBL/GenBank/DDBJ whole genome shotgun (WGS) entry which is preliminary data.</text>
</comment>
<keyword evidence="8" id="KW-0594">Phospholipid biosynthesis</keyword>
<keyword evidence="3 10" id="KW-0808">Transferase</keyword>
<evidence type="ECO:0000313" key="13">
    <source>
        <dbReference type="EMBL" id="ORY23358.1"/>
    </source>
</evidence>
<keyword evidence="9" id="KW-1208">Phospholipid metabolism</keyword>
<keyword evidence="6" id="KW-0443">Lipid metabolism</keyword>
<organism evidence="13 14">
    <name type="scientific">Naematelia encephala</name>
    <dbReference type="NCBI Taxonomy" id="71784"/>
    <lineage>
        <taxon>Eukaryota</taxon>
        <taxon>Fungi</taxon>
        <taxon>Dikarya</taxon>
        <taxon>Basidiomycota</taxon>
        <taxon>Agaricomycotina</taxon>
        <taxon>Tremellomycetes</taxon>
        <taxon>Tremellales</taxon>
        <taxon>Naemateliaceae</taxon>
        <taxon>Naematelia</taxon>
    </lineage>
</organism>
<gene>
    <name evidence="13" type="ORF">BCR39DRAFT_549426</name>
</gene>
<dbReference type="InterPro" id="IPR000462">
    <property type="entry name" value="CDP-OH_P_trans"/>
</dbReference>
<keyword evidence="7 12" id="KW-0472">Membrane</keyword>
<feature type="compositionally biased region" description="Basic residues" evidence="11">
    <location>
        <begin position="61"/>
        <end position="71"/>
    </location>
</feature>
<dbReference type="InterPro" id="IPR048254">
    <property type="entry name" value="CDP_ALCOHOL_P_TRANSF_CS"/>
</dbReference>
<dbReference type="PROSITE" id="PS00379">
    <property type="entry name" value="CDP_ALCOHOL_P_TRANSF"/>
    <property type="match status" value="1"/>
</dbReference>
<reference evidence="13 14" key="1">
    <citation type="submission" date="2016-07" db="EMBL/GenBank/DDBJ databases">
        <title>Pervasive Adenine N6-methylation of Active Genes in Fungi.</title>
        <authorList>
            <consortium name="DOE Joint Genome Institute"/>
            <person name="Mondo S.J."/>
            <person name="Dannebaum R.O."/>
            <person name="Kuo R.C."/>
            <person name="Labutti K."/>
            <person name="Haridas S."/>
            <person name="Kuo A."/>
            <person name="Salamov A."/>
            <person name="Ahrendt S.R."/>
            <person name="Lipzen A."/>
            <person name="Sullivan W."/>
            <person name="Andreopoulos W.B."/>
            <person name="Clum A."/>
            <person name="Lindquist E."/>
            <person name="Daum C."/>
            <person name="Ramamoorthy G.K."/>
            <person name="Gryganskyi A."/>
            <person name="Culley D."/>
            <person name="Magnuson J.K."/>
            <person name="James T.Y."/>
            <person name="O'Malley M.A."/>
            <person name="Stajich J.E."/>
            <person name="Spatafora J.W."/>
            <person name="Visel A."/>
            <person name="Grigoriev I.V."/>
        </authorList>
    </citation>
    <scope>NUCLEOTIDE SEQUENCE [LARGE SCALE GENOMIC DNA]</scope>
    <source>
        <strain evidence="13 14">68-887.2</strain>
    </source>
</reference>
<evidence type="ECO:0000256" key="8">
    <source>
        <dbReference type="ARBA" id="ARBA00023209"/>
    </source>
</evidence>
<accession>A0A1Y2ALB0</accession>
<feature type="transmembrane region" description="Helical" evidence="12">
    <location>
        <begin position="238"/>
        <end position="257"/>
    </location>
</feature>
<dbReference type="PANTHER" id="PTHR14269:SF60">
    <property type="entry name" value="CARDIOLIPIN SYNTHASE (CMP-FORMING)"/>
    <property type="match status" value="1"/>
</dbReference>
<dbReference type="InterPro" id="IPR050324">
    <property type="entry name" value="CDP-alcohol_PTase-I"/>
</dbReference>
<evidence type="ECO:0000256" key="6">
    <source>
        <dbReference type="ARBA" id="ARBA00023098"/>
    </source>
</evidence>
<dbReference type="InterPro" id="IPR043130">
    <property type="entry name" value="CDP-OH_PTrfase_TM_dom"/>
</dbReference>
<dbReference type="EMBL" id="MCFC01000080">
    <property type="protein sequence ID" value="ORY23358.1"/>
    <property type="molecule type" value="Genomic_DNA"/>
</dbReference>
<dbReference type="Gene3D" id="1.20.120.1760">
    <property type="match status" value="1"/>
</dbReference>
<evidence type="ECO:0000313" key="14">
    <source>
        <dbReference type="Proteomes" id="UP000193986"/>
    </source>
</evidence>
<dbReference type="Pfam" id="PF01066">
    <property type="entry name" value="CDP-OH_P_transf"/>
    <property type="match status" value="1"/>
</dbReference>
<dbReference type="GO" id="GO:0016020">
    <property type="term" value="C:membrane"/>
    <property type="evidence" value="ECO:0007669"/>
    <property type="project" value="UniProtKB-SubCell"/>
</dbReference>
<evidence type="ECO:0000256" key="2">
    <source>
        <dbReference type="ARBA" id="ARBA00022516"/>
    </source>
</evidence>
<evidence type="ECO:0000256" key="7">
    <source>
        <dbReference type="ARBA" id="ARBA00023136"/>
    </source>
</evidence>
<evidence type="ECO:0000256" key="11">
    <source>
        <dbReference type="SAM" id="MobiDB-lite"/>
    </source>
</evidence>
<feature type="transmembrane region" description="Helical" evidence="12">
    <location>
        <begin position="263"/>
        <end position="281"/>
    </location>
</feature>
<keyword evidence="14" id="KW-1185">Reference proteome</keyword>
<name>A0A1Y2ALB0_9TREE</name>
<comment type="similarity">
    <text evidence="10">Belongs to the CDP-alcohol phosphatidyltransferase class-I family.</text>
</comment>
<dbReference type="STRING" id="71784.A0A1Y2ALB0"/>
<protein>
    <submittedName>
        <fullName evidence="13">CDP-alcohol phosphatidyltransferase-domain-containing protein</fullName>
    </submittedName>
</protein>
<dbReference type="OrthoDB" id="10020554at2759"/>
<dbReference type="PANTHER" id="PTHR14269">
    <property type="entry name" value="CDP-DIACYLGLYCEROL--GLYCEROL-3-PHOSPHATE 3-PHOSPHATIDYLTRANSFERASE-RELATED"/>
    <property type="match status" value="1"/>
</dbReference>
<feature type="region of interest" description="Disordered" evidence="11">
    <location>
        <begin position="58"/>
        <end position="95"/>
    </location>
</feature>
<proteinExistence type="inferred from homology"/>
<evidence type="ECO:0000256" key="9">
    <source>
        <dbReference type="ARBA" id="ARBA00023264"/>
    </source>
</evidence>